<dbReference type="Proteomes" id="UP000184387">
    <property type="component" value="Unassembled WGS sequence"/>
</dbReference>
<accession>A0A1M6MNT0</accession>
<feature type="transmembrane region" description="Helical" evidence="2">
    <location>
        <begin position="322"/>
        <end position="342"/>
    </location>
</feature>
<protein>
    <submittedName>
        <fullName evidence="3">Citrate/tricarballylate utilization protein</fullName>
    </submittedName>
</protein>
<feature type="region of interest" description="Disordered" evidence="1">
    <location>
        <begin position="361"/>
        <end position="381"/>
    </location>
</feature>
<gene>
    <name evidence="3" type="ORF">SAMN02745194_03548</name>
</gene>
<dbReference type="SUPFAM" id="SSF103501">
    <property type="entry name" value="Respiratory nitrate reductase 1 gamma chain"/>
    <property type="match status" value="1"/>
</dbReference>
<organism evidence="3 4">
    <name type="scientific">Muricoccus roseus</name>
    <dbReference type="NCBI Taxonomy" id="198092"/>
    <lineage>
        <taxon>Bacteria</taxon>
        <taxon>Pseudomonadati</taxon>
        <taxon>Pseudomonadota</taxon>
        <taxon>Alphaproteobacteria</taxon>
        <taxon>Acetobacterales</taxon>
        <taxon>Roseomonadaceae</taxon>
        <taxon>Muricoccus</taxon>
    </lineage>
</organism>
<reference evidence="3 4" key="1">
    <citation type="submission" date="2016-11" db="EMBL/GenBank/DDBJ databases">
        <authorList>
            <person name="Jaros S."/>
            <person name="Januszkiewicz K."/>
            <person name="Wedrychowicz H."/>
        </authorList>
    </citation>
    <scope>NUCLEOTIDE SEQUENCE [LARGE SCALE GENOMIC DNA]</scope>
    <source>
        <strain evidence="3 4">DSM 14916</strain>
    </source>
</reference>
<dbReference type="OrthoDB" id="9765258at2"/>
<evidence type="ECO:0000256" key="2">
    <source>
        <dbReference type="SAM" id="Phobius"/>
    </source>
</evidence>
<keyword evidence="2" id="KW-1133">Transmembrane helix</keyword>
<dbReference type="STRING" id="198092.SAMN02745194_03548"/>
<evidence type="ECO:0000313" key="4">
    <source>
        <dbReference type="Proteomes" id="UP000184387"/>
    </source>
</evidence>
<keyword evidence="2" id="KW-0812">Transmembrane</keyword>
<feature type="transmembrane region" description="Helical" evidence="2">
    <location>
        <begin position="224"/>
        <end position="242"/>
    </location>
</feature>
<keyword evidence="4" id="KW-1185">Reference proteome</keyword>
<dbReference type="EMBL" id="FQZF01000022">
    <property type="protein sequence ID" value="SHJ85102.1"/>
    <property type="molecule type" value="Genomic_DNA"/>
</dbReference>
<dbReference type="NCBIfam" id="TIGR02484">
    <property type="entry name" value="CitB"/>
    <property type="match status" value="1"/>
</dbReference>
<dbReference type="InterPro" id="IPR012830">
    <property type="entry name" value="Citrate_utilization_prot_B"/>
</dbReference>
<dbReference type="RefSeq" id="WP_073137147.1">
    <property type="nucleotide sequence ID" value="NZ_FQZF01000022.1"/>
</dbReference>
<dbReference type="Gene3D" id="1.20.950.20">
    <property type="entry name" value="Transmembrane di-heme cytochromes, Chain C"/>
    <property type="match status" value="1"/>
</dbReference>
<dbReference type="InterPro" id="IPR036197">
    <property type="entry name" value="NarG-like_sf"/>
</dbReference>
<dbReference type="SUPFAM" id="SSF54862">
    <property type="entry name" value="4Fe-4S ferredoxins"/>
    <property type="match status" value="1"/>
</dbReference>
<name>A0A1M6MNT0_9PROT</name>
<feature type="transmembrane region" description="Helical" evidence="2">
    <location>
        <begin position="104"/>
        <end position="123"/>
    </location>
</feature>
<feature type="transmembrane region" description="Helical" evidence="2">
    <location>
        <begin position="294"/>
        <end position="316"/>
    </location>
</feature>
<feature type="transmembrane region" description="Helical" evidence="2">
    <location>
        <begin position="262"/>
        <end position="282"/>
    </location>
</feature>
<evidence type="ECO:0000313" key="3">
    <source>
        <dbReference type="EMBL" id="SHJ85102.1"/>
    </source>
</evidence>
<proteinExistence type="predicted"/>
<keyword evidence="2" id="KW-0472">Membrane</keyword>
<feature type="transmembrane region" description="Helical" evidence="2">
    <location>
        <begin position="143"/>
        <end position="167"/>
    </location>
</feature>
<dbReference type="AlphaFoldDB" id="A0A1M6MNT0"/>
<evidence type="ECO:0000256" key="1">
    <source>
        <dbReference type="SAM" id="MobiDB-lite"/>
    </source>
</evidence>
<sequence>MRETEATTDARRAMEVCNACRYCEGYCAVFPAMTMRREFTTGDLSYIANLCHNCRGCYYACQYAPPHPFNINLPQVLAQVRSETYEEYAWPGPLAGLFKRNGTVVSLATVAVITLTLILTMALVDPRVLCQPQIGPGAFYRVIPWWLMVTLAGGTFLFSILALIMGFRNFWRDTGGKADELTRPKPLMVALHDILTLKNLGGGGGGCNDVDEGFSQVRRRFHHFMFYGFLLCFASTTTATFYDHIMGHPAPYPFWSLPVQLGTWGGVGMVIGTAGLIWVKIVSDPAPAARNLLGADYALLVLLFLAAFTGLLLLGLRDTGAMGVLLAIHLGVIFALFLVVPYSKMVHGVYRSAALLRHALERHPTPPPGNKPSDRALGSAA</sequence>